<feature type="signal peptide" evidence="3">
    <location>
        <begin position="1"/>
        <end position="28"/>
    </location>
</feature>
<dbReference type="PANTHER" id="PTHR30023">
    <property type="entry name" value="D-ALANYL-D-ALANINE CARBOXYPEPTIDASE"/>
    <property type="match status" value="1"/>
</dbReference>
<comment type="similarity">
    <text evidence="1">Belongs to the peptidase S13 family.</text>
</comment>
<keyword evidence="4" id="KW-0645">Protease</keyword>
<dbReference type="Gene3D" id="3.50.80.20">
    <property type="entry name" value="D-Ala-D-Ala carboxypeptidase C, peptidase S13"/>
    <property type="match status" value="1"/>
</dbReference>
<keyword evidence="3" id="KW-0732">Signal</keyword>
<dbReference type="KEGG" id="pei:H9L10_14840"/>
<dbReference type="InterPro" id="IPR000667">
    <property type="entry name" value="Peptidase_S13"/>
</dbReference>
<dbReference type="PRINTS" id="PR00922">
    <property type="entry name" value="DADACBPTASE3"/>
</dbReference>
<evidence type="ECO:0000313" key="4">
    <source>
        <dbReference type="EMBL" id="QNN49440.1"/>
    </source>
</evidence>
<dbReference type="Pfam" id="PF02113">
    <property type="entry name" value="Peptidase_S13"/>
    <property type="match status" value="2"/>
</dbReference>
<dbReference type="Proteomes" id="UP000515976">
    <property type="component" value="Chromosome"/>
</dbReference>
<dbReference type="EMBL" id="CP060712">
    <property type="protein sequence ID" value="QNN49440.1"/>
    <property type="molecule type" value="Genomic_DNA"/>
</dbReference>
<dbReference type="InterPro" id="IPR012338">
    <property type="entry name" value="Beta-lactam/transpept-like"/>
</dbReference>
<keyword evidence="4" id="KW-0121">Carboxypeptidase</keyword>
<dbReference type="GO" id="GO:0004185">
    <property type="term" value="F:serine-type carboxypeptidase activity"/>
    <property type="evidence" value="ECO:0007669"/>
    <property type="project" value="InterPro"/>
</dbReference>
<proteinExistence type="inferred from homology"/>
<keyword evidence="2" id="KW-0378">Hydrolase</keyword>
<dbReference type="GO" id="GO:0000270">
    <property type="term" value="P:peptidoglycan metabolic process"/>
    <property type="evidence" value="ECO:0007669"/>
    <property type="project" value="TreeGrafter"/>
</dbReference>
<sequence>MPQTRARALVATVVAALTATTLAPASLAQTAAVPGMHTTAVATAQSAVTAASGTNADNRIHTKLGKRVTVARFGKQFSGVVMDASANRIVWSKNLRKTLMPASTTKLVTAFNALTVFGPDTRFVTRVRRGPRVNQVTIQGFGDPSLTSADVDLLASATAAYLKARGVTMAHVYADDDVFPTPSLAVGWKASYVPDSIAPVRALVRDQRNTPDTTRDAALYFRARLKAHGIARVTYDGRRDVARDATTVATVRGDALSDIVSRMLLHSDNEIAETLHKLVGRQQGVGTSWSRARTAQSRVLTRKGLAVGALYDGSGLSRSDRMSSLQLARVVMRGVNPRATNLAVMRQAAAIPTAGQTGTLAAKYGRFTTRQSRCAAGKVWAKTGSLSDVVALAGFTVGADGRLKVFAFLVNGKDSTLKLKQQLDMLAATVKGCY</sequence>
<gene>
    <name evidence="4" type="ORF">H9L10_14840</name>
</gene>
<dbReference type="PANTHER" id="PTHR30023:SF0">
    <property type="entry name" value="PENICILLIN-SENSITIVE CARBOXYPEPTIDASE A"/>
    <property type="match status" value="1"/>
</dbReference>
<dbReference type="GO" id="GO:0006508">
    <property type="term" value="P:proteolysis"/>
    <property type="evidence" value="ECO:0007669"/>
    <property type="project" value="InterPro"/>
</dbReference>
<dbReference type="Gene3D" id="3.40.710.10">
    <property type="entry name" value="DD-peptidase/beta-lactamase superfamily"/>
    <property type="match status" value="2"/>
</dbReference>
<dbReference type="AlphaFoldDB" id="A0A7G9R1G5"/>
<evidence type="ECO:0000256" key="1">
    <source>
        <dbReference type="ARBA" id="ARBA00006096"/>
    </source>
</evidence>
<dbReference type="SUPFAM" id="SSF56601">
    <property type="entry name" value="beta-lactamase/transpeptidase-like"/>
    <property type="match status" value="1"/>
</dbReference>
<organism evidence="4 5">
    <name type="scientific">Phycicoccus endophyticus</name>
    <dbReference type="NCBI Taxonomy" id="1690220"/>
    <lineage>
        <taxon>Bacteria</taxon>
        <taxon>Bacillati</taxon>
        <taxon>Actinomycetota</taxon>
        <taxon>Actinomycetes</taxon>
        <taxon>Micrococcales</taxon>
        <taxon>Intrasporangiaceae</taxon>
        <taxon>Phycicoccus</taxon>
    </lineage>
</organism>
<accession>A0A7G9R1G5</accession>
<evidence type="ECO:0000256" key="3">
    <source>
        <dbReference type="SAM" id="SignalP"/>
    </source>
</evidence>
<feature type="chain" id="PRO_5028946474" evidence="3">
    <location>
        <begin position="29"/>
        <end position="434"/>
    </location>
</feature>
<reference evidence="4 5" key="1">
    <citation type="submission" date="2020-08" db="EMBL/GenBank/DDBJ databases">
        <title>Genome sequence of Phycicoccus endophyticus JCM 31784T.</title>
        <authorList>
            <person name="Hyun D.-W."/>
            <person name="Bae J.-W."/>
        </authorList>
    </citation>
    <scope>NUCLEOTIDE SEQUENCE [LARGE SCALE GENOMIC DNA]</scope>
    <source>
        <strain evidence="4 5">JCM 31784</strain>
    </source>
</reference>
<protein>
    <submittedName>
        <fullName evidence="4">D-alanyl-D-alanine carboxypeptidase</fullName>
    </submittedName>
</protein>
<evidence type="ECO:0000313" key="5">
    <source>
        <dbReference type="Proteomes" id="UP000515976"/>
    </source>
</evidence>
<name>A0A7G9R1G5_9MICO</name>
<evidence type="ECO:0000256" key="2">
    <source>
        <dbReference type="ARBA" id="ARBA00022801"/>
    </source>
</evidence>
<dbReference type="RefSeq" id="WP_166099407.1">
    <property type="nucleotide sequence ID" value="NZ_BMMY01000005.1"/>
</dbReference>
<keyword evidence="5" id="KW-1185">Reference proteome</keyword>